<evidence type="ECO:0000256" key="5">
    <source>
        <dbReference type="ARBA" id="ARBA00023163"/>
    </source>
</evidence>
<feature type="domain" description="RNA polymerase sigma-70 region 2" evidence="7">
    <location>
        <begin position="38"/>
        <end position="104"/>
    </location>
</feature>
<evidence type="ECO:0000313" key="9">
    <source>
        <dbReference type="EMBL" id="SDO93375.1"/>
    </source>
</evidence>
<dbReference type="PANTHER" id="PTHR43133:SF66">
    <property type="entry name" value="ECF RNA POLYMERASE SIGMA FACTOR SIGK"/>
    <property type="match status" value="1"/>
</dbReference>
<dbReference type="Pfam" id="PF04542">
    <property type="entry name" value="Sigma70_r2"/>
    <property type="match status" value="1"/>
</dbReference>
<keyword evidence="3 6" id="KW-0731">Sigma factor</keyword>
<evidence type="ECO:0000256" key="1">
    <source>
        <dbReference type="ARBA" id="ARBA00010641"/>
    </source>
</evidence>
<dbReference type="Pfam" id="PF04545">
    <property type="entry name" value="Sigma70_r4"/>
    <property type="match status" value="1"/>
</dbReference>
<keyword evidence="5 6" id="KW-0804">Transcription</keyword>
<dbReference type="RefSeq" id="WP_081349728.1">
    <property type="nucleotide sequence ID" value="NZ_FNJN01000003.1"/>
</dbReference>
<dbReference type="Gene3D" id="1.10.10.10">
    <property type="entry name" value="Winged helix-like DNA-binding domain superfamily/Winged helix DNA-binding domain"/>
    <property type="match status" value="1"/>
</dbReference>
<evidence type="ECO:0000256" key="2">
    <source>
        <dbReference type="ARBA" id="ARBA00023015"/>
    </source>
</evidence>
<evidence type="ECO:0000259" key="7">
    <source>
        <dbReference type="Pfam" id="PF04542"/>
    </source>
</evidence>
<feature type="domain" description="RNA polymerase sigma-70 region 4" evidence="8">
    <location>
        <begin position="141"/>
        <end position="189"/>
    </location>
</feature>
<dbReference type="InterPro" id="IPR013325">
    <property type="entry name" value="RNA_pol_sigma_r2"/>
</dbReference>
<evidence type="ECO:0000259" key="8">
    <source>
        <dbReference type="Pfam" id="PF04545"/>
    </source>
</evidence>
<evidence type="ECO:0000256" key="6">
    <source>
        <dbReference type="RuleBase" id="RU000716"/>
    </source>
</evidence>
<dbReference type="GO" id="GO:0006352">
    <property type="term" value="P:DNA-templated transcription initiation"/>
    <property type="evidence" value="ECO:0007669"/>
    <property type="project" value="InterPro"/>
</dbReference>
<comment type="similarity">
    <text evidence="1 6">Belongs to the sigma-70 factor family. ECF subfamily.</text>
</comment>
<dbReference type="Gene3D" id="1.10.1740.10">
    <property type="match status" value="1"/>
</dbReference>
<organism evidence="9 10">
    <name type="scientific">Microbacterium testaceum (strain StLB037)</name>
    <dbReference type="NCBI Taxonomy" id="979556"/>
    <lineage>
        <taxon>Bacteria</taxon>
        <taxon>Bacillati</taxon>
        <taxon>Actinomycetota</taxon>
        <taxon>Actinomycetes</taxon>
        <taxon>Micrococcales</taxon>
        <taxon>Microbacteriaceae</taxon>
        <taxon>Microbacterium</taxon>
    </lineage>
</organism>
<dbReference type="InterPro" id="IPR000838">
    <property type="entry name" value="RNA_pol_sigma70_ECF_CS"/>
</dbReference>
<dbReference type="InterPro" id="IPR013324">
    <property type="entry name" value="RNA_pol_sigma_r3/r4-like"/>
</dbReference>
<dbReference type="EMBL" id="FNJN01000003">
    <property type="protein sequence ID" value="SDO93375.1"/>
    <property type="molecule type" value="Genomic_DNA"/>
</dbReference>
<dbReference type="PROSITE" id="PS01063">
    <property type="entry name" value="SIGMA70_ECF"/>
    <property type="match status" value="1"/>
</dbReference>
<dbReference type="InterPro" id="IPR036388">
    <property type="entry name" value="WH-like_DNA-bd_sf"/>
</dbReference>
<evidence type="ECO:0000256" key="4">
    <source>
        <dbReference type="ARBA" id="ARBA00023125"/>
    </source>
</evidence>
<keyword evidence="2 6" id="KW-0805">Transcription regulation</keyword>
<dbReference type="SUPFAM" id="SSF88659">
    <property type="entry name" value="Sigma3 and sigma4 domains of RNA polymerase sigma factors"/>
    <property type="match status" value="1"/>
</dbReference>
<dbReference type="CDD" id="cd06171">
    <property type="entry name" value="Sigma70_r4"/>
    <property type="match status" value="1"/>
</dbReference>
<reference evidence="9 10" key="1">
    <citation type="submission" date="2016-10" db="EMBL/GenBank/DDBJ databases">
        <authorList>
            <person name="de Groot N.N."/>
        </authorList>
    </citation>
    <scope>NUCLEOTIDE SEQUENCE [LARGE SCALE GENOMIC DNA]</scope>
    <source>
        <strain evidence="9 10">StLB037</strain>
    </source>
</reference>
<accession>A0A1H0NLR5</accession>
<evidence type="ECO:0000256" key="3">
    <source>
        <dbReference type="ARBA" id="ARBA00023082"/>
    </source>
</evidence>
<dbReference type="Proteomes" id="UP000186456">
    <property type="component" value="Unassembled WGS sequence"/>
</dbReference>
<dbReference type="PANTHER" id="PTHR43133">
    <property type="entry name" value="RNA POLYMERASE ECF-TYPE SIGMA FACTO"/>
    <property type="match status" value="1"/>
</dbReference>
<sequence>MAARAPHTDNVDDHAVDTLSALAAAVAKGDRTAFAQLYDLTSARVFGVVLRVVVNRALAEEVLQEVYVYVWQNASKFVASKGSLQAWISTIAYRRAVDCVRATQASHDRDRHVGSRSLVKDADVASDAVDHYLERAHLHAALSQLSPDQRLCVELAYTAGLTQSQIAARLGQPLGTIKSRTRTAMRELRRTLQGHAGLGVGAVA</sequence>
<protein>
    <recommendedName>
        <fullName evidence="6">RNA polymerase sigma factor</fullName>
    </recommendedName>
</protein>
<dbReference type="GO" id="GO:0003677">
    <property type="term" value="F:DNA binding"/>
    <property type="evidence" value="ECO:0007669"/>
    <property type="project" value="UniProtKB-KW"/>
</dbReference>
<proteinExistence type="inferred from homology"/>
<evidence type="ECO:0000313" key="10">
    <source>
        <dbReference type="Proteomes" id="UP000186456"/>
    </source>
</evidence>
<gene>
    <name evidence="9" type="ORF">SAMN04487788_1402</name>
</gene>
<dbReference type="AlphaFoldDB" id="A0A1H0NLR5"/>
<dbReference type="SUPFAM" id="SSF88946">
    <property type="entry name" value="Sigma2 domain of RNA polymerase sigma factors"/>
    <property type="match status" value="1"/>
</dbReference>
<dbReference type="InterPro" id="IPR014284">
    <property type="entry name" value="RNA_pol_sigma-70_dom"/>
</dbReference>
<dbReference type="InterPro" id="IPR007630">
    <property type="entry name" value="RNA_pol_sigma70_r4"/>
</dbReference>
<dbReference type="GO" id="GO:0016987">
    <property type="term" value="F:sigma factor activity"/>
    <property type="evidence" value="ECO:0007669"/>
    <property type="project" value="UniProtKB-KW"/>
</dbReference>
<dbReference type="InterPro" id="IPR039425">
    <property type="entry name" value="RNA_pol_sigma-70-like"/>
</dbReference>
<dbReference type="NCBIfam" id="TIGR02937">
    <property type="entry name" value="sigma70-ECF"/>
    <property type="match status" value="1"/>
</dbReference>
<keyword evidence="4 6" id="KW-0238">DNA-binding</keyword>
<dbReference type="InterPro" id="IPR007627">
    <property type="entry name" value="RNA_pol_sigma70_r2"/>
</dbReference>
<name>A0A1H0NLR5_MICTS</name>